<organism evidence="2 3">
    <name type="scientific">Aspergillus ellipticus CBS 707.79</name>
    <dbReference type="NCBI Taxonomy" id="1448320"/>
    <lineage>
        <taxon>Eukaryota</taxon>
        <taxon>Fungi</taxon>
        <taxon>Dikarya</taxon>
        <taxon>Ascomycota</taxon>
        <taxon>Pezizomycotina</taxon>
        <taxon>Eurotiomycetes</taxon>
        <taxon>Eurotiomycetidae</taxon>
        <taxon>Eurotiales</taxon>
        <taxon>Aspergillaceae</taxon>
        <taxon>Aspergillus</taxon>
        <taxon>Aspergillus subgen. Circumdati</taxon>
    </lineage>
</organism>
<dbReference type="OrthoDB" id="4158609at2759"/>
<sequence>MSNDKPQSPRHWHGNVGDRYEHHNVWVLGGPPQPFRRPSVPTTTAATATGPDSLIDRRVCLRIVLPLSIVTAT</sequence>
<accession>A0A319DZX5</accession>
<name>A0A319DZX5_9EURO</name>
<evidence type="ECO:0000313" key="2">
    <source>
        <dbReference type="EMBL" id="PYH93768.1"/>
    </source>
</evidence>
<protein>
    <submittedName>
        <fullName evidence="2">Uncharacterized protein</fullName>
    </submittedName>
</protein>
<proteinExistence type="predicted"/>
<dbReference type="VEuPathDB" id="FungiDB:BO71DRAFT_399490"/>
<reference evidence="2 3" key="1">
    <citation type="submission" date="2018-02" db="EMBL/GenBank/DDBJ databases">
        <title>The genomes of Aspergillus section Nigri reveals drivers in fungal speciation.</title>
        <authorList>
            <consortium name="DOE Joint Genome Institute"/>
            <person name="Vesth T.C."/>
            <person name="Nybo J."/>
            <person name="Theobald S."/>
            <person name="Brandl J."/>
            <person name="Frisvad J.C."/>
            <person name="Nielsen K.F."/>
            <person name="Lyhne E.K."/>
            <person name="Kogle M.E."/>
            <person name="Kuo A."/>
            <person name="Riley R."/>
            <person name="Clum A."/>
            <person name="Nolan M."/>
            <person name="Lipzen A."/>
            <person name="Salamov A."/>
            <person name="Henrissat B."/>
            <person name="Wiebenga A."/>
            <person name="De vries R.P."/>
            <person name="Grigoriev I.V."/>
            <person name="Mortensen U.H."/>
            <person name="Andersen M.R."/>
            <person name="Baker S.E."/>
        </authorList>
    </citation>
    <scope>NUCLEOTIDE SEQUENCE [LARGE SCALE GENOMIC DNA]</scope>
    <source>
        <strain evidence="2 3">CBS 707.79</strain>
    </source>
</reference>
<dbReference type="EMBL" id="KZ825886">
    <property type="protein sequence ID" value="PYH93768.1"/>
    <property type="molecule type" value="Genomic_DNA"/>
</dbReference>
<dbReference type="AlphaFoldDB" id="A0A319DZX5"/>
<evidence type="ECO:0000313" key="3">
    <source>
        <dbReference type="Proteomes" id="UP000247810"/>
    </source>
</evidence>
<dbReference type="Proteomes" id="UP000247810">
    <property type="component" value="Unassembled WGS sequence"/>
</dbReference>
<keyword evidence="3" id="KW-1185">Reference proteome</keyword>
<evidence type="ECO:0000256" key="1">
    <source>
        <dbReference type="SAM" id="MobiDB-lite"/>
    </source>
</evidence>
<gene>
    <name evidence="2" type="ORF">BO71DRAFT_399490</name>
</gene>
<feature type="region of interest" description="Disordered" evidence="1">
    <location>
        <begin position="28"/>
        <end position="50"/>
    </location>
</feature>